<keyword evidence="2" id="KW-1185">Reference proteome</keyword>
<dbReference type="AlphaFoldDB" id="A0A4P9ZA51"/>
<evidence type="ECO:0000313" key="2">
    <source>
        <dbReference type="Proteomes" id="UP000268321"/>
    </source>
</evidence>
<protein>
    <submittedName>
        <fullName evidence="1">Uncharacterized protein</fullName>
    </submittedName>
</protein>
<evidence type="ECO:0000313" key="1">
    <source>
        <dbReference type="EMBL" id="RKP29613.1"/>
    </source>
</evidence>
<sequence length="108" mass="11335">MNLCKPLVHTHVSFGRVSYPSVHRLLQCTLAVFPAGAPLPALPLANSSSACAVRALSNSLLHAGGNNPGGKAETRLWHKRAFRSAEDAASDIFCSSGALRSPENAQNA</sequence>
<gene>
    <name evidence="1" type="ORF">METBISCDRAFT_28099</name>
</gene>
<dbReference type="Proteomes" id="UP000268321">
    <property type="component" value="Unassembled WGS sequence"/>
</dbReference>
<dbReference type="EMBL" id="ML004480">
    <property type="protein sequence ID" value="RKP29613.1"/>
    <property type="molecule type" value="Genomic_DNA"/>
</dbReference>
<reference evidence="2" key="1">
    <citation type="journal article" date="2018" name="Nat. Microbiol.">
        <title>Leveraging single-cell genomics to expand the fungal tree of life.</title>
        <authorList>
            <person name="Ahrendt S.R."/>
            <person name="Quandt C.A."/>
            <person name="Ciobanu D."/>
            <person name="Clum A."/>
            <person name="Salamov A."/>
            <person name="Andreopoulos B."/>
            <person name="Cheng J.F."/>
            <person name="Woyke T."/>
            <person name="Pelin A."/>
            <person name="Henrissat B."/>
            <person name="Reynolds N.K."/>
            <person name="Benny G.L."/>
            <person name="Smith M.E."/>
            <person name="James T.Y."/>
            <person name="Grigoriev I.V."/>
        </authorList>
    </citation>
    <scope>NUCLEOTIDE SEQUENCE [LARGE SCALE GENOMIC DNA]</scope>
    <source>
        <strain evidence="2">Baker2002</strain>
    </source>
</reference>
<name>A0A4P9ZA51_9ASCO</name>
<accession>A0A4P9ZA51</accession>
<organism evidence="1 2">
    <name type="scientific">Metschnikowia bicuspidata</name>
    <dbReference type="NCBI Taxonomy" id="27322"/>
    <lineage>
        <taxon>Eukaryota</taxon>
        <taxon>Fungi</taxon>
        <taxon>Dikarya</taxon>
        <taxon>Ascomycota</taxon>
        <taxon>Saccharomycotina</taxon>
        <taxon>Pichiomycetes</taxon>
        <taxon>Metschnikowiaceae</taxon>
        <taxon>Metschnikowia</taxon>
    </lineage>
</organism>
<proteinExistence type="predicted"/>